<sequence>MATTTTTTTSTSSKKKIVWSWQSNPDPWNENEEKVWKYYSDFANEFIEDAHQKKSEGEVQLGDYVIDFRQMLQIRKDNRTKQRPIKREEVNVSRYLREERFCFAEKPMKSFTITQYGGGKFTYGWHERNQVLCYPATRYSEIVEQAANGNFLSLTISTNKTLPSCFVKTMGILEEGKLLNEESEAQLIADKLRHVKDKSVKEIYDCCIRLYSAESFLYKLVNSTLRSEDMTKTDTLGAYCQLLSWHLGCSELDQKELTVYRGCKLTEELIEEYTQNVGKRIQWLAFTSTTKDRKVAEGYGNTLFIINLQRCQPYGKQRDIASLSQ</sequence>
<dbReference type="PROSITE" id="PS50918">
    <property type="entry name" value="WWE"/>
    <property type="match status" value="1"/>
</dbReference>
<dbReference type="InterPro" id="IPR018123">
    <property type="entry name" value="WWE-dom_subgr"/>
</dbReference>
<dbReference type="EMBL" id="CAJNOQ010003444">
    <property type="protein sequence ID" value="CAF1012720.1"/>
    <property type="molecule type" value="Genomic_DNA"/>
</dbReference>
<evidence type="ECO:0000313" key="3">
    <source>
        <dbReference type="EMBL" id="CAF3784088.1"/>
    </source>
</evidence>
<reference evidence="2" key="1">
    <citation type="submission" date="2021-02" db="EMBL/GenBank/DDBJ databases">
        <authorList>
            <person name="Nowell W R."/>
        </authorList>
    </citation>
    <scope>NUCLEOTIDE SEQUENCE</scope>
</reference>
<dbReference type="InterPro" id="IPR004170">
    <property type="entry name" value="WWE_dom"/>
</dbReference>
<feature type="domain" description="WWE" evidence="1">
    <location>
        <begin position="4"/>
        <end position="87"/>
    </location>
</feature>
<dbReference type="SUPFAM" id="SSF56399">
    <property type="entry name" value="ADP-ribosylation"/>
    <property type="match status" value="1"/>
</dbReference>
<keyword evidence="4" id="KW-1185">Reference proteome</keyword>
<comment type="caution">
    <text evidence="2">The sequence shown here is derived from an EMBL/GenBank/DDBJ whole genome shotgun (WGS) entry which is preliminary data.</text>
</comment>
<dbReference type="Proteomes" id="UP000681722">
    <property type="component" value="Unassembled WGS sequence"/>
</dbReference>
<accession>A0A814HQX1</accession>
<dbReference type="OrthoDB" id="423533at2759"/>
<organism evidence="2 4">
    <name type="scientific">Didymodactylos carnosus</name>
    <dbReference type="NCBI Taxonomy" id="1234261"/>
    <lineage>
        <taxon>Eukaryota</taxon>
        <taxon>Metazoa</taxon>
        <taxon>Spiralia</taxon>
        <taxon>Gnathifera</taxon>
        <taxon>Rotifera</taxon>
        <taxon>Eurotatoria</taxon>
        <taxon>Bdelloidea</taxon>
        <taxon>Philodinida</taxon>
        <taxon>Philodinidae</taxon>
        <taxon>Didymodactylos</taxon>
    </lineage>
</organism>
<evidence type="ECO:0000313" key="4">
    <source>
        <dbReference type="Proteomes" id="UP000663829"/>
    </source>
</evidence>
<gene>
    <name evidence="2" type="ORF">GPM918_LOCUS14352</name>
    <name evidence="3" type="ORF">SRO942_LOCUS14352</name>
</gene>
<evidence type="ECO:0000313" key="2">
    <source>
        <dbReference type="EMBL" id="CAF1012720.1"/>
    </source>
</evidence>
<dbReference type="AlphaFoldDB" id="A0A814HQX1"/>
<dbReference type="Proteomes" id="UP000663829">
    <property type="component" value="Unassembled WGS sequence"/>
</dbReference>
<proteinExistence type="predicted"/>
<dbReference type="Gene3D" id="3.90.176.10">
    <property type="entry name" value="Toxin ADP-ribosyltransferase, Chain A, domain 1"/>
    <property type="match status" value="1"/>
</dbReference>
<evidence type="ECO:0000259" key="1">
    <source>
        <dbReference type="PROSITE" id="PS50918"/>
    </source>
</evidence>
<dbReference type="Gene3D" id="3.30.720.50">
    <property type="match status" value="1"/>
</dbReference>
<dbReference type="EMBL" id="CAJOBC010003444">
    <property type="protein sequence ID" value="CAF3784088.1"/>
    <property type="molecule type" value="Genomic_DNA"/>
</dbReference>
<dbReference type="SUPFAM" id="SSF117839">
    <property type="entry name" value="WWE domain"/>
    <property type="match status" value="1"/>
</dbReference>
<dbReference type="InterPro" id="IPR037197">
    <property type="entry name" value="WWE_dom_sf"/>
</dbReference>
<name>A0A814HQX1_9BILA</name>
<dbReference type="SMART" id="SM00678">
    <property type="entry name" value="WWE"/>
    <property type="match status" value="1"/>
</dbReference>
<dbReference type="Pfam" id="PF02825">
    <property type="entry name" value="WWE"/>
    <property type="match status" value="1"/>
</dbReference>
<dbReference type="GO" id="GO:0008270">
    <property type="term" value="F:zinc ion binding"/>
    <property type="evidence" value="ECO:0007669"/>
    <property type="project" value="InterPro"/>
</dbReference>
<protein>
    <recommendedName>
        <fullName evidence="1">WWE domain-containing protein</fullName>
    </recommendedName>
</protein>